<dbReference type="Gene3D" id="3.30.70.2970">
    <property type="entry name" value="Protein of unknown function (DUF541), domain 2"/>
    <property type="match status" value="1"/>
</dbReference>
<dbReference type="Gene3D" id="3.30.110.170">
    <property type="entry name" value="Protein of unknown function (DUF541), domain 1"/>
    <property type="match status" value="1"/>
</dbReference>
<dbReference type="STRING" id="1797263.A2397_05430"/>
<feature type="non-terminal residue" evidence="1">
    <location>
        <position position="1"/>
    </location>
</feature>
<protein>
    <recommendedName>
        <fullName evidence="3">DUF541 domain-containing protein</fullName>
    </recommendedName>
</protein>
<organism evidence="1 2">
    <name type="scientific">Candidatus Amesbacteria bacterium RIFOXYB1_FULL_44_23</name>
    <dbReference type="NCBI Taxonomy" id="1797263"/>
    <lineage>
        <taxon>Bacteria</taxon>
        <taxon>Candidatus Amesiibacteriota</taxon>
    </lineage>
</organism>
<dbReference type="PANTHER" id="PTHR34387">
    <property type="entry name" value="SLR1258 PROTEIN"/>
    <property type="match status" value="1"/>
</dbReference>
<dbReference type="Proteomes" id="UP000176424">
    <property type="component" value="Unassembled WGS sequence"/>
</dbReference>
<dbReference type="Pfam" id="PF04402">
    <property type="entry name" value="SIMPL"/>
    <property type="match status" value="1"/>
</dbReference>
<dbReference type="GO" id="GO:0006974">
    <property type="term" value="P:DNA damage response"/>
    <property type="evidence" value="ECO:0007669"/>
    <property type="project" value="TreeGrafter"/>
</dbReference>
<dbReference type="AlphaFoldDB" id="A0A1F4ZW80"/>
<evidence type="ECO:0008006" key="3">
    <source>
        <dbReference type="Google" id="ProtNLM"/>
    </source>
</evidence>
<evidence type="ECO:0000313" key="1">
    <source>
        <dbReference type="EMBL" id="OGD10358.1"/>
    </source>
</evidence>
<accession>A0A1F4ZW80</accession>
<comment type="caution">
    <text evidence="1">The sequence shown here is derived from an EMBL/GenBank/DDBJ whole genome shotgun (WGS) entry which is preliminary data.</text>
</comment>
<name>A0A1F4ZW80_9BACT</name>
<proteinExistence type="predicted"/>
<evidence type="ECO:0000313" key="2">
    <source>
        <dbReference type="Proteomes" id="UP000176424"/>
    </source>
</evidence>
<dbReference type="PANTHER" id="PTHR34387:SF1">
    <property type="entry name" value="PERIPLASMIC IMMUNOGENIC PROTEIN"/>
    <property type="match status" value="1"/>
</dbReference>
<dbReference type="InterPro" id="IPR007497">
    <property type="entry name" value="SIMPL/DUF541"/>
</dbReference>
<dbReference type="EMBL" id="MEXR01000008">
    <property type="protein sequence ID" value="OGD10358.1"/>
    <property type="molecule type" value="Genomic_DNA"/>
</dbReference>
<dbReference type="InterPro" id="IPR052022">
    <property type="entry name" value="26kDa_periplasmic_antigen"/>
</dbReference>
<gene>
    <name evidence="1" type="ORF">A2397_05430</name>
</gene>
<sequence length="230" mass="24534">ILVVKLSPPIPISSVVTQKQDLFMVSGQGKVTVVPDTGIVSLGLNLTKPTVKLAQTEVNTIINKITTDVKQLGVDQKDIKTTDYSIYPDYDYRTGSGKITGYRVSASISVRVRDLEKINSVIDTATADGANTVGGVTLTVDEDKQKELVQEAREKAVAEAKTKAESLARAAGITLGRIINVQESDGYQVPRPVSFLKALDSTGAGGAPETSIEPGSTDITSSVTLYYETR</sequence>
<reference evidence="1 2" key="1">
    <citation type="journal article" date="2016" name="Nat. Commun.">
        <title>Thousands of microbial genomes shed light on interconnected biogeochemical processes in an aquifer system.</title>
        <authorList>
            <person name="Anantharaman K."/>
            <person name="Brown C.T."/>
            <person name="Hug L.A."/>
            <person name="Sharon I."/>
            <person name="Castelle C.J."/>
            <person name="Probst A.J."/>
            <person name="Thomas B.C."/>
            <person name="Singh A."/>
            <person name="Wilkins M.J."/>
            <person name="Karaoz U."/>
            <person name="Brodie E.L."/>
            <person name="Williams K.H."/>
            <person name="Hubbard S.S."/>
            <person name="Banfield J.F."/>
        </authorList>
    </citation>
    <scope>NUCLEOTIDE SEQUENCE [LARGE SCALE GENOMIC DNA]</scope>
</reference>